<dbReference type="InterPro" id="IPR041489">
    <property type="entry name" value="PDZ_6"/>
</dbReference>
<evidence type="ECO:0000313" key="4">
    <source>
        <dbReference type="EMBL" id="KAK3793572.1"/>
    </source>
</evidence>
<evidence type="ECO:0000259" key="3">
    <source>
        <dbReference type="PROSITE" id="PS50106"/>
    </source>
</evidence>
<feature type="compositionally biased region" description="Polar residues" evidence="1">
    <location>
        <begin position="1"/>
        <end position="13"/>
    </location>
</feature>
<reference evidence="4" key="1">
    <citation type="journal article" date="2023" name="G3 (Bethesda)">
        <title>A reference genome for the long-term kleptoplast-retaining sea slug Elysia crispata morphotype clarki.</title>
        <authorList>
            <person name="Eastman K.E."/>
            <person name="Pendleton A.L."/>
            <person name="Shaikh M.A."/>
            <person name="Suttiyut T."/>
            <person name="Ogas R."/>
            <person name="Tomko P."/>
            <person name="Gavelis G."/>
            <person name="Widhalm J.R."/>
            <person name="Wisecaver J.H."/>
        </authorList>
    </citation>
    <scope>NUCLEOTIDE SEQUENCE</scope>
    <source>
        <strain evidence="4">ECLA1</strain>
    </source>
</reference>
<feature type="compositionally biased region" description="Polar residues" evidence="1">
    <location>
        <begin position="378"/>
        <end position="396"/>
    </location>
</feature>
<protein>
    <recommendedName>
        <fullName evidence="6">PH domain-containing protein</fullName>
    </recommendedName>
</protein>
<dbReference type="PROSITE" id="PS50106">
    <property type="entry name" value="PDZ"/>
    <property type="match status" value="1"/>
</dbReference>
<dbReference type="InterPro" id="IPR036034">
    <property type="entry name" value="PDZ_sf"/>
</dbReference>
<evidence type="ECO:0008006" key="6">
    <source>
        <dbReference type="Google" id="ProtNLM"/>
    </source>
</evidence>
<dbReference type="Pfam" id="PF00169">
    <property type="entry name" value="PH"/>
    <property type="match status" value="2"/>
</dbReference>
<proteinExistence type="predicted"/>
<dbReference type="SMART" id="SM00228">
    <property type="entry name" value="PDZ"/>
    <property type="match status" value="1"/>
</dbReference>
<evidence type="ECO:0000313" key="5">
    <source>
        <dbReference type="Proteomes" id="UP001283361"/>
    </source>
</evidence>
<dbReference type="Gene3D" id="2.30.42.10">
    <property type="match status" value="1"/>
</dbReference>
<comment type="caution">
    <text evidence="4">The sequence shown here is derived from an EMBL/GenBank/DDBJ whole genome shotgun (WGS) entry which is preliminary data.</text>
</comment>
<dbReference type="Pfam" id="PF17820">
    <property type="entry name" value="PDZ_6"/>
    <property type="match status" value="1"/>
</dbReference>
<feature type="domain" description="PH" evidence="2">
    <location>
        <begin position="797"/>
        <end position="896"/>
    </location>
</feature>
<organism evidence="4 5">
    <name type="scientific">Elysia crispata</name>
    <name type="common">lettuce slug</name>
    <dbReference type="NCBI Taxonomy" id="231223"/>
    <lineage>
        <taxon>Eukaryota</taxon>
        <taxon>Metazoa</taxon>
        <taxon>Spiralia</taxon>
        <taxon>Lophotrochozoa</taxon>
        <taxon>Mollusca</taxon>
        <taxon>Gastropoda</taxon>
        <taxon>Heterobranchia</taxon>
        <taxon>Euthyneura</taxon>
        <taxon>Panpulmonata</taxon>
        <taxon>Sacoglossa</taxon>
        <taxon>Placobranchoidea</taxon>
        <taxon>Plakobranchidae</taxon>
        <taxon>Elysia</taxon>
    </lineage>
</organism>
<feature type="region of interest" description="Disordered" evidence="1">
    <location>
        <begin position="193"/>
        <end position="222"/>
    </location>
</feature>
<feature type="compositionally biased region" description="Acidic residues" evidence="1">
    <location>
        <begin position="430"/>
        <end position="440"/>
    </location>
</feature>
<dbReference type="PROSITE" id="PS50003">
    <property type="entry name" value="PH_DOMAIN"/>
    <property type="match status" value="2"/>
</dbReference>
<evidence type="ECO:0000256" key="1">
    <source>
        <dbReference type="SAM" id="MobiDB-lite"/>
    </source>
</evidence>
<dbReference type="PANTHER" id="PTHR47644:SF1">
    <property type="entry name" value="PDZ DOMAIN-CONTAINING PROTEIN"/>
    <property type="match status" value="1"/>
</dbReference>
<feature type="domain" description="PDZ" evidence="3">
    <location>
        <begin position="709"/>
        <end position="788"/>
    </location>
</feature>
<feature type="compositionally biased region" description="Low complexity" evidence="1">
    <location>
        <begin position="579"/>
        <end position="604"/>
    </location>
</feature>
<accession>A0AAE1AVB6</accession>
<evidence type="ECO:0000259" key="2">
    <source>
        <dbReference type="PROSITE" id="PS50003"/>
    </source>
</evidence>
<feature type="region of interest" description="Disordered" evidence="1">
    <location>
        <begin position="579"/>
        <end position="608"/>
    </location>
</feature>
<dbReference type="Proteomes" id="UP001283361">
    <property type="component" value="Unassembled WGS sequence"/>
</dbReference>
<feature type="domain" description="PH" evidence="2">
    <location>
        <begin position="922"/>
        <end position="1019"/>
    </location>
</feature>
<dbReference type="InterPro" id="IPR011993">
    <property type="entry name" value="PH-like_dom_sf"/>
</dbReference>
<keyword evidence="5" id="KW-1185">Reference proteome</keyword>
<dbReference type="SMART" id="SM00233">
    <property type="entry name" value="PH"/>
    <property type="match status" value="2"/>
</dbReference>
<feature type="region of interest" description="Disordered" evidence="1">
    <location>
        <begin position="424"/>
        <end position="451"/>
    </location>
</feature>
<dbReference type="SUPFAM" id="SSF50156">
    <property type="entry name" value="PDZ domain-like"/>
    <property type="match status" value="1"/>
</dbReference>
<dbReference type="InterPro" id="IPR001478">
    <property type="entry name" value="PDZ"/>
</dbReference>
<feature type="region of interest" description="Disordered" evidence="1">
    <location>
        <begin position="1"/>
        <end position="33"/>
    </location>
</feature>
<dbReference type="Gene3D" id="2.30.29.30">
    <property type="entry name" value="Pleckstrin-homology domain (PH domain)/Phosphotyrosine-binding domain (PTB)"/>
    <property type="match status" value="2"/>
</dbReference>
<sequence>MASSWDCQLTGAESISEDKSKGQLCRNSQDGGEEGHLVSEAFSFLNVSQDADDNCKLAKTELHDGEENPDVILRKNDRPKRESRHLISDAFSFLTEADNDSEAEENQEQIYSNAFASSTRRPVDLEDNHAYSDSCEVRTGEGSETLVYENISPHLEAVAKNHLSATKGSKDSCKSKDSGFASLERGYKSVLEGGERLGSEMVRGSVSDGDEGDDEEDTGEHQQQLYENQQQNTDYIGYVNSVVVHAHSNILNRNLSEHVYDDLNLSTTSCQSGSFIVPTPYLNNDEGNAIALAAENFSSEDGEALIKKAEETEDKASAVNNIVSVETTNQGQPESLENISHSSAGDKQVENTYDTVICIDFSKPIMRSSAQLGGKTLTPESPSSELSHSGLQRNESNGYDELSEYLASTAQAKEIVAEGKSRGLTRTNSLDDEDDAEDLTEANSNTSVDADQVYEYDTISALDSDRGRSSSTAWNTEITGKTKISAGTMGDNSKSETRVTDVKTRSQPYSAEMGNNLDSDSVDAVLTRRPKIERNLSAEIGSDDSSDEDTGIYAESFRRSNWIRISEEDKMKFNSTLSAHSTASSSEPTSSRSSISSSLSSKSSIHAGNSGVPVLTSTSLVRARLENLEDITEDNLPISPKDDVFLDPLSESVRRQKLIHKRSDSTTTTASEKEFKHRYVSRRKCLIQRADSQQEYHRLSARVYDQDKQVVIQRAANDDDLGLHLLDSHPAFITSVDPGSPAELAGIQEGQILVSVNDLNVLTTDHADIVKLIQSCEGSVRLGVANSDFQPVRDLQAAIISGFMYKLGNNSFMRTWKKRFFILRQDNCLYYYKNDQESHDPLGAVPLCGYTIMRHTETSKDFCFKAEKYGARTYFFMTDNRDQLTEWVMALTEAAARSKKRKESFLSVSSHNVGLPALDIRRPECTGNLLKMKPSNRSWCKRYCVLKDACIYYYKDVNAFRALGVAHLHGYKVDSENHHRKKYSFSLQPPESRMRSFHFAADNETDKKRWVETLIHSIQRWVRVEREGTC</sequence>
<name>A0AAE1AVB6_9GAST</name>
<dbReference type="InterPro" id="IPR001849">
    <property type="entry name" value="PH_domain"/>
</dbReference>
<feature type="region of interest" description="Disordered" evidence="1">
    <location>
        <begin position="371"/>
        <end position="396"/>
    </location>
</feature>
<dbReference type="PANTHER" id="PTHR47644">
    <property type="entry name" value="AGAP008221-PA"/>
    <property type="match status" value="1"/>
</dbReference>
<dbReference type="AlphaFoldDB" id="A0AAE1AVB6"/>
<feature type="compositionally biased region" description="Acidic residues" evidence="1">
    <location>
        <begin position="208"/>
        <end position="218"/>
    </location>
</feature>
<dbReference type="SUPFAM" id="SSF50729">
    <property type="entry name" value="PH domain-like"/>
    <property type="match status" value="2"/>
</dbReference>
<dbReference type="EMBL" id="JAWDGP010001217">
    <property type="protein sequence ID" value="KAK3793572.1"/>
    <property type="molecule type" value="Genomic_DNA"/>
</dbReference>
<gene>
    <name evidence="4" type="ORF">RRG08_023888</name>
</gene>